<sequence length="285" mass="31948">MAIANSQIRVITENLARVATLTATPELDNIATMPIENVQNSNRTLSFRSTAIDEDGVTIGFELPARKRISAVVLDGHNLRVGDKWKVRLWSGPEKTGSLFETEFLEALVPKTAGEVNWGIDNFTATAFDDWDRVYSVTWFGSVAAQSGEIVVISEGNPDGYIDFNRLVFGQAISPQRNFQFGYELDYLDTSTHELTAGGSGRSDPGVIRRLINIQLPRVLDSERSTWADFVRNTSMYNEIFVSLFPERGGKLERDHSMMCIVKSRSALRNVNARRFTISINFQEN</sequence>
<gene>
    <name evidence="1" type="ORF">LCGC14_0059930</name>
</gene>
<evidence type="ECO:0000313" key="1">
    <source>
        <dbReference type="EMBL" id="KKO06809.1"/>
    </source>
</evidence>
<reference evidence="1" key="1">
    <citation type="journal article" date="2015" name="Nature">
        <title>Complex archaea that bridge the gap between prokaryotes and eukaryotes.</title>
        <authorList>
            <person name="Spang A."/>
            <person name="Saw J.H."/>
            <person name="Jorgensen S.L."/>
            <person name="Zaremba-Niedzwiedzka K."/>
            <person name="Martijn J."/>
            <person name="Lind A.E."/>
            <person name="van Eijk R."/>
            <person name="Schleper C."/>
            <person name="Guy L."/>
            <person name="Ettema T.J."/>
        </authorList>
    </citation>
    <scope>NUCLEOTIDE SEQUENCE</scope>
</reference>
<organism evidence="1">
    <name type="scientific">marine sediment metagenome</name>
    <dbReference type="NCBI Taxonomy" id="412755"/>
    <lineage>
        <taxon>unclassified sequences</taxon>
        <taxon>metagenomes</taxon>
        <taxon>ecological metagenomes</taxon>
    </lineage>
</organism>
<accession>A0A0F9YQ80</accession>
<dbReference type="AlphaFoldDB" id="A0A0F9YQ80"/>
<proteinExistence type="predicted"/>
<name>A0A0F9YQ80_9ZZZZ</name>
<comment type="caution">
    <text evidence="1">The sequence shown here is derived from an EMBL/GenBank/DDBJ whole genome shotgun (WGS) entry which is preliminary data.</text>
</comment>
<protein>
    <submittedName>
        <fullName evidence="1">Uncharacterized protein</fullName>
    </submittedName>
</protein>
<dbReference type="EMBL" id="LAZR01000014">
    <property type="protein sequence ID" value="KKO06809.1"/>
    <property type="molecule type" value="Genomic_DNA"/>
</dbReference>